<gene>
    <name evidence="1" type="ORF">TeGR_g6576</name>
</gene>
<evidence type="ECO:0000313" key="1">
    <source>
        <dbReference type="EMBL" id="GMI37287.1"/>
    </source>
</evidence>
<reference evidence="1 2" key="1">
    <citation type="journal article" date="2023" name="Commun. Biol.">
        <title>Genome analysis of Parmales, the sister group of diatoms, reveals the evolutionary specialization of diatoms from phago-mixotrophs to photoautotrophs.</title>
        <authorList>
            <person name="Ban H."/>
            <person name="Sato S."/>
            <person name="Yoshikawa S."/>
            <person name="Yamada K."/>
            <person name="Nakamura Y."/>
            <person name="Ichinomiya M."/>
            <person name="Sato N."/>
            <person name="Blanc-Mathieu R."/>
            <person name="Endo H."/>
            <person name="Kuwata A."/>
            <person name="Ogata H."/>
        </authorList>
    </citation>
    <scope>NUCLEOTIDE SEQUENCE [LARGE SCALE GENOMIC DNA]</scope>
</reference>
<dbReference type="EMBL" id="BRYB01000769">
    <property type="protein sequence ID" value="GMI37287.1"/>
    <property type="molecule type" value="Genomic_DNA"/>
</dbReference>
<sequence length="212" mass="22651">SEANPCTLDAGPGSSALLTLFPPNSPPSSSPKLLEVVQLAPLLGAGANLVTLLATPALNRTDSPFYFFARMILARALLGLRAEFLLAFDRAAPKGSKVPLEELGRLMRMPGGSRVRRFVEDMGFEVRAGEAGEGEVAVMRPAGGARMPDKKKAVVGVLGEGTRDDEFVLGGLCGRVAEREDSDGLRLWDQGFVRWLLMEEAGWEGLGLEEAV</sequence>
<dbReference type="Proteomes" id="UP001165060">
    <property type="component" value="Unassembled WGS sequence"/>
</dbReference>
<proteinExistence type="predicted"/>
<comment type="caution">
    <text evidence="1">The sequence shown here is derived from an EMBL/GenBank/DDBJ whole genome shotgun (WGS) entry which is preliminary data.</text>
</comment>
<feature type="non-terminal residue" evidence="1">
    <location>
        <position position="1"/>
    </location>
</feature>
<evidence type="ECO:0000313" key="2">
    <source>
        <dbReference type="Proteomes" id="UP001165060"/>
    </source>
</evidence>
<protein>
    <submittedName>
        <fullName evidence="1">Uncharacterized protein</fullName>
    </submittedName>
</protein>
<accession>A0ABQ6N005</accession>
<name>A0ABQ6N005_9STRA</name>
<keyword evidence="2" id="KW-1185">Reference proteome</keyword>
<organism evidence="1 2">
    <name type="scientific">Tetraparma gracilis</name>
    <dbReference type="NCBI Taxonomy" id="2962635"/>
    <lineage>
        <taxon>Eukaryota</taxon>
        <taxon>Sar</taxon>
        <taxon>Stramenopiles</taxon>
        <taxon>Ochrophyta</taxon>
        <taxon>Bolidophyceae</taxon>
        <taxon>Parmales</taxon>
        <taxon>Triparmaceae</taxon>
        <taxon>Tetraparma</taxon>
    </lineage>
</organism>